<dbReference type="SMART" id="SM00852">
    <property type="entry name" value="MoCF_biosynth"/>
    <property type="match status" value="1"/>
</dbReference>
<dbReference type="PANTHER" id="PTHR43764">
    <property type="entry name" value="MOLYBDENUM COFACTOR BIOSYNTHESIS"/>
    <property type="match status" value="1"/>
</dbReference>
<evidence type="ECO:0000259" key="3">
    <source>
        <dbReference type="SMART" id="SM00852"/>
    </source>
</evidence>
<keyword evidence="2" id="KW-0501">Molybdenum cofactor biosynthesis</keyword>
<comment type="pathway">
    <text evidence="1">Cofactor biosynthesis; molybdopterin biosynthesis.</text>
</comment>
<comment type="caution">
    <text evidence="4">The sequence shown here is derived from an EMBL/GenBank/DDBJ whole genome shotgun (WGS) entry which is preliminary data.</text>
</comment>
<keyword evidence="5" id="KW-1185">Reference proteome</keyword>
<dbReference type="PROSITE" id="PS01078">
    <property type="entry name" value="MOCF_BIOSYNTHESIS_1"/>
    <property type="match status" value="1"/>
</dbReference>
<dbReference type="InterPro" id="IPR008284">
    <property type="entry name" value="MoCF_biosynth_CS"/>
</dbReference>
<sequence length="229" mass="23249">MRDVALTMGAILGPDVRKAEARAGPCAVHGLVPRDDFHGGIVAETLDHVTRRRHVTPAAAWHVHVITVSDRCASGDAVDLSGPLAAKILTASGFHVTTSLVPDGAAQVGEGIEAALVDGARAVITTGGTGVTPRDQTPEGTRPLLDAELPGIAEELRRRGALSVPAALLSRGLAGVAHVPGPDGGTRRGVVVNLPGSQGGVRDGLDLLAPLLPHLLDQLDGGDHTGDGA</sequence>
<dbReference type="NCBIfam" id="TIGR00177">
    <property type="entry name" value="molyb_syn"/>
    <property type="match status" value="1"/>
</dbReference>
<evidence type="ECO:0000256" key="1">
    <source>
        <dbReference type="ARBA" id="ARBA00005046"/>
    </source>
</evidence>
<evidence type="ECO:0000313" key="5">
    <source>
        <dbReference type="Proteomes" id="UP000774283"/>
    </source>
</evidence>
<organism evidence="4 5">
    <name type="scientific">Sanguibacter hominis ATCC BAA-789</name>
    <dbReference type="NCBI Taxonomy" id="1312740"/>
    <lineage>
        <taxon>Bacteria</taxon>
        <taxon>Bacillati</taxon>
        <taxon>Actinomycetota</taxon>
        <taxon>Actinomycetes</taxon>
        <taxon>Micrococcales</taxon>
        <taxon>Sanguibacteraceae</taxon>
        <taxon>Sanguibacter</taxon>
    </lineage>
</organism>
<protein>
    <submittedName>
        <fullName evidence="4">MogA/MoaB family molybdenum cofactor biosynthesis protein</fullName>
    </submittedName>
</protein>
<dbReference type="AlphaFoldDB" id="A0A9X5FA32"/>
<reference evidence="4 5" key="1">
    <citation type="submission" date="2020-04" db="EMBL/GenBank/DDBJ databases">
        <title>MicrobeNet Type strains.</title>
        <authorList>
            <person name="Nicholson A.C."/>
        </authorList>
    </citation>
    <scope>NUCLEOTIDE SEQUENCE [LARGE SCALE GENOMIC DNA]</scope>
    <source>
        <strain evidence="4 5">ATCC BAA-789</strain>
    </source>
</reference>
<dbReference type="CDD" id="cd00886">
    <property type="entry name" value="MogA_MoaB"/>
    <property type="match status" value="1"/>
</dbReference>
<gene>
    <name evidence="4" type="ORF">HF995_05080</name>
</gene>
<dbReference type="InterPro" id="IPR051920">
    <property type="entry name" value="MPT_Adenylyltrnsfr/MoaC-Rel"/>
</dbReference>
<dbReference type="GO" id="GO:0006777">
    <property type="term" value="P:Mo-molybdopterin cofactor biosynthetic process"/>
    <property type="evidence" value="ECO:0007669"/>
    <property type="project" value="UniProtKB-KW"/>
</dbReference>
<evidence type="ECO:0000313" key="4">
    <source>
        <dbReference type="EMBL" id="NKX92651.1"/>
    </source>
</evidence>
<evidence type="ECO:0000256" key="2">
    <source>
        <dbReference type="ARBA" id="ARBA00023150"/>
    </source>
</evidence>
<dbReference type="InterPro" id="IPR001453">
    <property type="entry name" value="MoaB/Mog_dom"/>
</dbReference>
<name>A0A9X5FA32_9MICO</name>
<dbReference type="Pfam" id="PF00994">
    <property type="entry name" value="MoCF_biosynth"/>
    <property type="match status" value="1"/>
</dbReference>
<dbReference type="Gene3D" id="3.40.980.10">
    <property type="entry name" value="MoaB/Mog-like domain"/>
    <property type="match status" value="1"/>
</dbReference>
<accession>A0A9X5FA32</accession>
<dbReference type="PANTHER" id="PTHR43764:SF1">
    <property type="entry name" value="MOLYBDOPTERIN MOLYBDOTRANSFERASE"/>
    <property type="match status" value="1"/>
</dbReference>
<dbReference type="InterPro" id="IPR036425">
    <property type="entry name" value="MoaB/Mog-like_dom_sf"/>
</dbReference>
<dbReference type="SUPFAM" id="SSF53218">
    <property type="entry name" value="Molybdenum cofactor biosynthesis proteins"/>
    <property type="match status" value="1"/>
</dbReference>
<feature type="domain" description="MoaB/Mog" evidence="3">
    <location>
        <begin position="64"/>
        <end position="215"/>
    </location>
</feature>
<dbReference type="EMBL" id="JAAXOW010000001">
    <property type="protein sequence ID" value="NKX92651.1"/>
    <property type="molecule type" value="Genomic_DNA"/>
</dbReference>
<dbReference type="Proteomes" id="UP000774283">
    <property type="component" value="Unassembled WGS sequence"/>
</dbReference>
<proteinExistence type="predicted"/>